<sequence>MNAWDSSTIACTDCDGEAVAKSNQWGKTTHYECPDCGCRIDAEDVR</sequence>
<evidence type="ECO:0000313" key="2">
    <source>
        <dbReference type="Proteomes" id="UP000277198"/>
    </source>
</evidence>
<accession>A0A3G1ZKR6</accession>
<organism evidence="1 2">
    <name type="scientific">Halobacterium phage phiH</name>
    <name type="common">Bacteriophage phi-H</name>
    <dbReference type="NCBI Taxonomy" id="169684"/>
    <lineage>
        <taxon>Viruses</taxon>
        <taxon>Duplodnaviria</taxon>
        <taxon>Heunggongvirae</taxon>
        <taxon>Uroviricota</taxon>
        <taxon>Caudoviricetes</taxon>
        <taxon>Vertoviridae</taxon>
        <taxon>Myohalovirus</taxon>
        <taxon>Myohalovirus spontanei</taxon>
        <taxon>Myohalovirus phiH</taxon>
    </lineage>
</organism>
<proteinExistence type="predicted"/>
<dbReference type="EMBL" id="MK002701">
    <property type="protein sequence ID" value="AYM00271.1"/>
    <property type="molecule type" value="Genomic_DNA"/>
</dbReference>
<evidence type="ECO:0000313" key="1">
    <source>
        <dbReference type="EMBL" id="AYM00271.1"/>
    </source>
</evidence>
<organismHost>
    <name type="scientific">Halobacterium salinarum</name>
    <name type="common">Halobacterium halobium</name>
    <dbReference type="NCBI Taxonomy" id="2242"/>
</organismHost>
<gene>
    <name evidence="1" type="ORF">PhiH1_120</name>
</gene>
<protein>
    <submittedName>
        <fullName evidence="1">CxxC motif protein</fullName>
    </submittedName>
</protein>
<reference evidence="1 2" key="1">
    <citation type="journal article" date="2018" name="Genes (Basel)">
        <title>Complete Genome Sequence of the Model Halovirus PhiH1 (PhiH1).</title>
        <authorList>
            <person name="Dyall-Smith M."/>
            <person name="Pfeifer F."/>
            <person name="Witte A."/>
            <person name="Oesterhelt D."/>
            <person name="Pfeiffer F."/>
        </authorList>
    </citation>
    <scope>NUCLEOTIDE SEQUENCE [LARGE SCALE GENOMIC DNA]</scope>
    <source>
        <strain evidence="1">Variant phiH1</strain>
    </source>
</reference>
<name>A0A3G1ZKR6_BPPHH</name>
<keyword evidence="2" id="KW-1185">Reference proteome</keyword>
<dbReference type="Proteomes" id="UP000277198">
    <property type="component" value="Segment"/>
</dbReference>